<dbReference type="InterPro" id="IPR027417">
    <property type="entry name" value="P-loop_NTPase"/>
</dbReference>
<comment type="similarity">
    <text evidence="1">Belongs to the ABC transporter superfamily. ABCA family. CPR flippase (TC 3.A.1.211) subfamily.</text>
</comment>
<dbReference type="Pfam" id="PF13304">
    <property type="entry name" value="AAA_21"/>
    <property type="match status" value="1"/>
</dbReference>
<proteinExistence type="inferred from homology"/>
<dbReference type="Proteomes" id="UP000087171">
    <property type="component" value="Chromosome Ca3"/>
</dbReference>
<name>A0A1S2XQM5_CICAR</name>
<dbReference type="PROSITE" id="PS50893">
    <property type="entry name" value="ABC_TRANSPORTER_2"/>
    <property type="match status" value="1"/>
</dbReference>
<dbReference type="SUPFAM" id="SSF52540">
    <property type="entry name" value="P-loop containing nucleoside triphosphate hydrolases"/>
    <property type="match status" value="1"/>
</dbReference>
<dbReference type="GO" id="GO:0016887">
    <property type="term" value="F:ATP hydrolysis activity"/>
    <property type="evidence" value="ECO:0007669"/>
    <property type="project" value="InterPro"/>
</dbReference>
<dbReference type="Gene3D" id="3.40.50.300">
    <property type="entry name" value="P-loop containing nucleotide triphosphate hydrolases"/>
    <property type="match status" value="1"/>
</dbReference>
<protein>
    <submittedName>
        <fullName evidence="4">ABC transporter A family member 8-like</fullName>
    </submittedName>
</protein>
<dbReference type="Pfam" id="PF24526">
    <property type="entry name" value="ABCA12_C"/>
    <property type="match status" value="1"/>
</dbReference>
<accession>A0A1S2XQM5</accession>
<dbReference type="GO" id="GO:0005524">
    <property type="term" value="F:ATP binding"/>
    <property type="evidence" value="ECO:0007669"/>
    <property type="project" value="InterPro"/>
</dbReference>
<feature type="domain" description="ABC transporter" evidence="2">
    <location>
        <begin position="3"/>
        <end position="274"/>
    </location>
</feature>
<evidence type="ECO:0000259" key="2">
    <source>
        <dbReference type="PROSITE" id="PS50893"/>
    </source>
</evidence>
<dbReference type="InterPro" id="IPR026082">
    <property type="entry name" value="ABCA"/>
</dbReference>
<dbReference type="KEGG" id="cam:101490887"/>
<dbReference type="GO" id="GO:0016020">
    <property type="term" value="C:membrane"/>
    <property type="evidence" value="ECO:0007669"/>
    <property type="project" value="InterPro"/>
</dbReference>
<dbReference type="PaxDb" id="3827-XP_004492456.1"/>
<dbReference type="InterPro" id="IPR003439">
    <property type="entry name" value="ABC_transporter-like_ATP-bd"/>
</dbReference>
<organism evidence="3 4">
    <name type="scientific">Cicer arietinum</name>
    <name type="common">Chickpea</name>
    <name type="synonym">Garbanzo</name>
    <dbReference type="NCBI Taxonomy" id="3827"/>
    <lineage>
        <taxon>Eukaryota</taxon>
        <taxon>Viridiplantae</taxon>
        <taxon>Streptophyta</taxon>
        <taxon>Embryophyta</taxon>
        <taxon>Tracheophyta</taxon>
        <taxon>Spermatophyta</taxon>
        <taxon>Magnoliopsida</taxon>
        <taxon>eudicotyledons</taxon>
        <taxon>Gunneridae</taxon>
        <taxon>Pentapetalae</taxon>
        <taxon>rosids</taxon>
        <taxon>fabids</taxon>
        <taxon>Fabales</taxon>
        <taxon>Fabaceae</taxon>
        <taxon>Papilionoideae</taxon>
        <taxon>50 kb inversion clade</taxon>
        <taxon>NPAAA clade</taxon>
        <taxon>Hologalegina</taxon>
        <taxon>IRL clade</taxon>
        <taxon>Cicereae</taxon>
        <taxon>Cicer</taxon>
    </lineage>
</organism>
<dbReference type="AlphaFoldDB" id="A0A1S2XQM5"/>
<dbReference type="GO" id="GO:0005319">
    <property type="term" value="F:lipid transporter activity"/>
    <property type="evidence" value="ECO:0007669"/>
    <property type="project" value="TreeGrafter"/>
</dbReference>
<sequence length="314" mass="35388">MSIKSKRVCFSPDVNNDIPTIFLKHSCYYGDSGRILRNNKKSEIGRTSINFKVSKESKLSPLRFLVKLGTKVASSIRSVSIRRRSSRKVSSSSTLVRSRSISDLTDSHRAETVEDCLFLLHISGPIRGHAKYVDNYPEYRKMHGNVTKHITLEVEESLKSLNLFHGGVADKQAGKYSGGMKRRLSVAISLIGDPKVVYMDEPSTGLDPASRKCLWNVIKLAKQDRAIILTTHSMEEVEALCDRLGVFVNGNLQCIGNPNELKARYRGTYVLTMTTSPDREKNVENMVRQLSPNANKIYRLSGTQKKRWLRPTKV</sequence>
<gene>
    <name evidence="4" type="primary">LOC101490887</name>
</gene>
<dbReference type="OrthoDB" id="8061355at2759"/>
<dbReference type="InterPro" id="IPR017871">
    <property type="entry name" value="ABC_transporter-like_CS"/>
</dbReference>
<reference evidence="4" key="2">
    <citation type="submission" date="2025-08" db="UniProtKB">
        <authorList>
            <consortium name="RefSeq"/>
        </authorList>
    </citation>
    <scope>IDENTIFICATION</scope>
    <source>
        <tissue evidence="4">Etiolated seedlings</tissue>
    </source>
</reference>
<dbReference type="PANTHER" id="PTHR19229:SF154">
    <property type="entry name" value="ABC TRANSPORTER A FAMILY MEMBER 3-RELATED"/>
    <property type="match status" value="1"/>
</dbReference>
<reference evidence="3" key="1">
    <citation type="journal article" date="2013" name="Nat. Biotechnol.">
        <title>Draft genome sequence of chickpea (Cicer arietinum) provides a resource for trait improvement.</title>
        <authorList>
            <person name="Varshney R.K."/>
            <person name="Song C."/>
            <person name="Saxena R.K."/>
            <person name="Azam S."/>
            <person name="Yu S."/>
            <person name="Sharpe A.G."/>
            <person name="Cannon S."/>
            <person name="Baek J."/>
            <person name="Rosen B.D."/>
            <person name="Tar'an B."/>
            <person name="Millan T."/>
            <person name="Zhang X."/>
            <person name="Ramsay L.D."/>
            <person name="Iwata A."/>
            <person name="Wang Y."/>
            <person name="Nelson W."/>
            <person name="Farmer A.D."/>
            <person name="Gaur P.M."/>
            <person name="Soderlund C."/>
            <person name="Penmetsa R.V."/>
            <person name="Xu C."/>
            <person name="Bharti A.K."/>
            <person name="He W."/>
            <person name="Winter P."/>
            <person name="Zhao S."/>
            <person name="Hane J.K."/>
            <person name="Carrasquilla-Garcia N."/>
            <person name="Condie J.A."/>
            <person name="Upadhyaya H.D."/>
            <person name="Luo M.C."/>
            <person name="Thudi M."/>
            <person name="Gowda C.L."/>
            <person name="Singh N.P."/>
            <person name="Lichtenzveig J."/>
            <person name="Gali K.K."/>
            <person name="Rubio J."/>
            <person name="Nadarajan N."/>
            <person name="Dolezel J."/>
            <person name="Bansal K.C."/>
            <person name="Xu X."/>
            <person name="Edwards D."/>
            <person name="Zhang G."/>
            <person name="Kahl G."/>
            <person name="Gil J."/>
            <person name="Singh K.B."/>
            <person name="Datta S.K."/>
            <person name="Jackson S.A."/>
            <person name="Wang J."/>
            <person name="Cook D.R."/>
        </authorList>
    </citation>
    <scope>NUCLEOTIDE SEQUENCE [LARGE SCALE GENOMIC DNA]</scope>
    <source>
        <strain evidence="3">cv. CDC Frontier</strain>
    </source>
</reference>
<dbReference type="GO" id="GO:0140359">
    <property type="term" value="F:ABC-type transporter activity"/>
    <property type="evidence" value="ECO:0007669"/>
    <property type="project" value="InterPro"/>
</dbReference>
<dbReference type="PANTHER" id="PTHR19229">
    <property type="entry name" value="ATP-BINDING CASSETTE TRANSPORTER SUBFAMILY A ABCA"/>
    <property type="match status" value="1"/>
</dbReference>
<evidence type="ECO:0000313" key="3">
    <source>
        <dbReference type="Proteomes" id="UP000087171"/>
    </source>
</evidence>
<dbReference type="FunFam" id="3.40.50.300:FF:005415">
    <property type="entry name" value="ABC transporter A family member 7"/>
    <property type="match status" value="1"/>
</dbReference>
<dbReference type="eggNOG" id="KOG0059">
    <property type="taxonomic scope" value="Eukaryota"/>
</dbReference>
<evidence type="ECO:0000256" key="1">
    <source>
        <dbReference type="ARBA" id="ARBA00008526"/>
    </source>
</evidence>
<dbReference type="InterPro" id="IPR003959">
    <property type="entry name" value="ATPase_AAA_core"/>
</dbReference>
<dbReference type="GeneID" id="101490887"/>
<dbReference type="PROSITE" id="PS00211">
    <property type="entry name" value="ABC_TRANSPORTER_1"/>
    <property type="match status" value="1"/>
</dbReference>
<evidence type="ECO:0000313" key="4">
    <source>
        <dbReference type="RefSeq" id="XP_004492456.2"/>
    </source>
</evidence>
<dbReference type="RefSeq" id="XP_004492456.2">
    <property type="nucleotide sequence ID" value="XM_004492399.3"/>
</dbReference>
<keyword evidence="3" id="KW-1185">Reference proteome</keyword>